<evidence type="ECO:0000256" key="1">
    <source>
        <dbReference type="SAM" id="Phobius"/>
    </source>
</evidence>
<keyword evidence="3" id="KW-1185">Reference proteome</keyword>
<dbReference type="GeneID" id="39420130"/>
<dbReference type="OrthoDB" id="12219at2157"/>
<dbReference type="RefSeq" id="WP_145987995.1">
    <property type="nucleotide sequence ID" value="NZ_LR216287.1"/>
</dbReference>
<accession>A0A484IA97</accession>
<dbReference type="AlphaFoldDB" id="A0A484IA97"/>
<name>A0A484IA97_9ARCH</name>
<evidence type="ECO:0000313" key="3">
    <source>
        <dbReference type="Proteomes" id="UP000294299"/>
    </source>
</evidence>
<feature type="transmembrane region" description="Helical" evidence="1">
    <location>
        <begin position="12"/>
        <end position="28"/>
    </location>
</feature>
<gene>
    <name evidence="2" type="ORF">NFRAN_0623</name>
</gene>
<sequence length="248" mass="28338">MKITRIFLSHKVLTSSLITIIAICMYFGNNAFATLENSTNAPRLILKDEKLFDLTYGEWIAKWWQWYINFPKEKHPSLYYLESECGKNQTGPVWFLPDYVASGTIAASEIVERTCYIPSGKYVLMGINTGMYWSDTNETDDRIISQGREGQENAFIFVEINDTKIDVQNNRQDTGIFNVFVPSNNKYTGPSYPAGIYPAYADGYFIFYGPLKPGYYEVFWDYAAGKTQVFGASPVETKAKVLYHLIVE</sequence>
<protein>
    <submittedName>
        <fullName evidence="2">Uncharacterized protein</fullName>
    </submittedName>
</protein>
<organism evidence="2 3">
    <name type="scientific">Candidatus Nitrosocosmicus franklandianus</name>
    <dbReference type="NCBI Taxonomy" id="1798806"/>
    <lineage>
        <taxon>Archaea</taxon>
        <taxon>Nitrososphaerota</taxon>
        <taxon>Nitrososphaeria</taxon>
        <taxon>Nitrososphaerales</taxon>
        <taxon>Nitrososphaeraceae</taxon>
        <taxon>Candidatus Nitrosocosmicus</taxon>
    </lineage>
</organism>
<keyword evidence="1" id="KW-1133">Transmembrane helix</keyword>
<proteinExistence type="predicted"/>
<evidence type="ECO:0000313" key="2">
    <source>
        <dbReference type="EMBL" id="VFJ12945.1"/>
    </source>
</evidence>
<keyword evidence="1" id="KW-0472">Membrane</keyword>
<dbReference type="EMBL" id="LR216287">
    <property type="protein sequence ID" value="VFJ12945.1"/>
    <property type="molecule type" value="Genomic_DNA"/>
</dbReference>
<keyword evidence="1" id="KW-0812">Transmembrane</keyword>
<dbReference type="Proteomes" id="UP000294299">
    <property type="component" value="Chromosome NFRAN"/>
</dbReference>
<reference evidence="2 3" key="1">
    <citation type="submission" date="2019-02" db="EMBL/GenBank/DDBJ databases">
        <authorList>
            <person name="Lehtovirta-Morley E L."/>
        </authorList>
    </citation>
    <scope>NUCLEOTIDE SEQUENCE [LARGE SCALE GENOMIC DNA]</scope>
    <source>
        <strain evidence="2">NFRAN1</strain>
    </source>
</reference>
<dbReference type="KEGG" id="nfn:NFRAN_0623"/>